<dbReference type="Proteomes" id="UP000281553">
    <property type="component" value="Unassembled WGS sequence"/>
</dbReference>
<protein>
    <submittedName>
        <fullName evidence="1">Uncharacterized protein</fullName>
    </submittedName>
</protein>
<evidence type="ECO:0000313" key="2">
    <source>
        <dbReference type="Proteomes" id="UP000281553"/>
    </source>
</evidence>
<accession>A0A3P6SSV1</accession>
<evidence type="ECO:0000313" key="1">
    <source>
        <dbReference type="EMBL" id="VDK70910.1"/>
    </source>
</evidence>
<dbReference type="OrthoDB" id="10437162at2759"/>
<organism evidence="1 2">
    <name type="scientific">Dibothriocephalus latus</name>
    <name type="common">Fish tapeworm</name>
    <name type="synonym">Diphyllobothrium latum</name>
    <dbReference type="NCBI Taxonomy" id="60516"/>
    <lineage>
        <taxon>Eukaryota</taxon>
        <taxon>Metazoa</taxon>
        <taxon>Spiralia</taxon>
        <taxon>Lophotrochozoa</taxon>
        <taxon>Platyhelminthes</taxon>
        <taxon>Cestoda</taxon>
        <taxon>Eucestoda</taxon>
        <taxon>Diphyllobothriidea</taxon>
        <taxon>Diphyllobothriidae</taxon>
        <taxon>Dibothriocephalus</taxon>
    </lineage>
</organism>
<dbReference type="EMBL" id="UYRU01041891">
    <property type="protein sequence ID" value="VDK70910.1"/>
    <property type="molecule type" value="Genomic_DNA"/>
</dbReference>
<gene>
    <name evidence="1" type="ORF">DILT_LOCUS2288</name>
</gene>
<dbReference type="AlphaFoldDB" id="A0A3P6SSV1"/>
<sequence>MVPSEVFTLCPEMCGESDSRAQDCGAGLSCSSPGHSVMARSSQPSEIGAASGKEVRTLLHVLFRRGIESAVVLKEQVVDCNRGHTRWRLHTPIFEKVPVNSVGDEDLKAFITINVYQHNREHRTEEDGSAYAALLHCVRHYTGFGYRPVVSDARHHSVMELTGSVREPLRTFEFLHDFSQSIAIHRVKRFHQTHKGRV</sequence>
<reference evidence="1 2" key="1">
    <citation type="submission" date="2018-11" db="EMBL/GenBank/DDBJ databases">
        <authorList>
            <consortium name="Pathogen Informatics"/>
        </authorList>
    </citation>
    <scope>NUCLEOTIDE SEQUENCE [LARGE SCALE GENOMIC DNA]</scope>
</reference>
<keyword evidence="2" id="KW-1185">Reference proteome</keyword>
<proteinExistence type="predicted"/>
<name>A0A3P6SSV1_DIBLA</name>